<feature type="transmembrane region" description="Helical" evidence="1">
    <location>
        <begin position="53"/>
        <end position="78"/>
    </location>
</feature>
<feature type="transmembrane region" description="Helical" evidence="1">
    <location>
        <begin position="85"/>
        <end position="104"/>
    </location>
</feature>
<protein>
    <recommendedName>
        <fullName evidence="4">DUF4386 family protein</fullName>
    </recommendedName>
</protein>
<keyword evidence="1" id="KW-0472">Membrane</keyword>
<feature type="transmembrane region" description="Helical" evidence="1">
    <location>
        <begin position="183"/>
        <end position="204"/>
    </location>
</feature>
<gene>
    <name evidence="2" type="ORF">OJ962_07980</name>
</gene>
<evidence type="ECO:0000313" key="2">
    <source>
        <dbReference type="EMBL" id="MDA0137428.1"/>
    </source>
</evidence>
<accession>A0ABT4RG23</accession>
<evidence type="ECO:0008006" key="4">
    <source>
        <dbReference type="Google" id="ProtNLM"/>
    </source>
</evidence>
<name>A0ABT4RG23_9ACTN</name>
<keyword evidence="3" id="KW-1185">Reference proteome</keyword>
<evidence type="ECO:0000313" key="3">
    <source>
        <dbReference type="Proteomes" id="UP001147700"/>
    </source>
</evidence>
<comment type="caution">
    <text evidence="2">The sequence shown here is derived from an EMBL/GenBank/DDBJ whole genome shotgun (WGS) entry which is preliminary data.</text>
</comment>
<dbReference type="Proteomes" id="UP001147700">
    <property type="component" value="Unassembled WGS sequence"/>
</dbReference>
<keyword evidence="1" id="KW-0812">Transmembrane</keyword>
<keyword evidence="1" id="KW-1133">Transmembrane helix</keyword>
<proteinExistence type="predicted"/>
<reference evidence="2" key="1">
    <citation type="submission" date="2022-10" db="EMBL/GenBank/DDBJ databases">
        <title>The WGS of Solirubrobacter sp. CPCC 204708.</title>
        <authorList>
            <person name="Jiang Z."/>
        </authorList>
    </citation>
    <scope>NUCLEOTIDE SEQUENCE</scope>
    <source>
        <strain evidence="2">CPCC 204708</strain>
    </source>
</reference>
<feature type="transmembrane region" description="Helical" evidence="1">
    <location>
        <begin position="133"/>
        <end position="153"/>
    </location>
</feature>
<organism evidence="2 3">
    <name type="scientific">Solirubrobacter deserti</name>
    <dbReference type="NCBI Taxonomy" id="2282478"/>
    <lineage>
        <taxon>Bacteria</taxon>
        <taxon>Bacillati</taxon>
        <taxon>Actinomycetota</taxon>
        <taxon>Thermoleophilia</taxon>
        <taxon>Solirubrobacterales</taxon>
        <taxon>Solirubrobacteraceae</taxon>
        <taxon>Solirubrobacter</taxon>
    </lineage>
</organism>
<dbReference type="EMBL" id="JAPCID010000009">
    <property type="protein sequence ID" value="MDA0137428.1"/>
    <property type="molecule type" value="Genomic_DNA"/>
</dbReference>
<feature type="transmembrane region" description="Helical" evidence="1">
    <location>
        <begin position="160"/>
        <end position="177"/>
    </location>
</feature>
<sequence>MLSDPRRFSRLVAAFSLIAAPLLVLAGMAATPWEDENTTAAYHDALAGHPDQAEIAAMLLHFGFLALLPASLGLMHLARGAMPKLAHVGGLLAIFGLATLPGLLVTDFYDLALAEALPRAQSVPISDATQESWAAAVLGLTAAFPTIIGMIVLAVAAWRAGAAPGWTALLVALGWLAPMAGPIGLAFSVAGAILLTIGLGWIGLKVARMDDQAWSERAFVRAKPKPEPAYA</sequence>
<dbReference type="RefSeq" id="WP_202955758.1">
    <property type="nucleotide sequence ID" value="NZ_JAPCID010000009.1"/>
</dbReference>
<evidence type="ECO:0000256" key="1">
    <source>
        <dbReference type="SAM" id="Phobius"/>
    </source>
</evidence>